<keyword evidence="2" id="KW-1185">Reference proteome</keyword>
<organism evidence="1 2">
    <name type="scientific">Ectobacillus funiculus</name>
    <dbReference type="NCBI Taxonomy" id="137993"/>
    <lineage>
        <taxon>Bacteria</taxon>
        <taxon>Bacillati</taxon>
        <taxon>Bacillota</taxon>
        <taxon>Bacilli</taxon>
        <taxon>Bacillales</taxon>
        <taxon>Bacillaceae</taxon>
        <taxon>Ectobacillus</taxon>
    </lineage>
</organism>
<evidence type="ECO:0000313" key="2">
    <source>
        <dbReference type="Proteomes" id="UP001589609"/>
    </source>
</evidence>
<dbReference type="Proteomes" id="UP001589609">
    <property type="component" value="Unassembled WGS sequence"/>
</dbReference>
<comment type="caution">
    <text evidence="1">The sequence shown here is derived from an EMBL/GenBank/DDBJ whole genome shotgun (WGS) entry which is preliminary data.</text>
</comment>
<reference evidence="1 2" key="1">
    <citation type="submission" date="2024-09" db="EMBL/GenBank/DDBJ databases">
        <authorList>
            <person name="Sun Q."/>
            <person name="Mori K."/>
        </authorList>
    </citation>
    <scope>NUCLEOTIDE SEQUENCE [LARGE SCALE GENOMIC DNA]</scope>
    <source>
        <strain evidence="1 2">JCM 11201</strain>
    </source>
</reference>
<proteinExistence type="predicted"/>
<protein>
    <recommendedName>
        <fullName evidence="3">Ras-GEF domain-containing protein</fullName>
    </recommendedName>
</protein>
<name>A0ABV5WFP7_9BACI</name>
<sequence>MPHSQLLVKNKRSLKGLETNAVLVSRESWVHLLESMEENYYKAKRLSSPAYIKHLPYEERQIHKSMFRVDAFSLPSKFGTAQPKSYLLHGVTNAVIDVFIMLHKLCNTNGIIRDVTIHQLYEEYLTYKEWDASISHMQFYVAMEKLRLHQVISTTKNMYGRYTIEICHFMNQETKKPNYYASIHPVVFTYDFFKLSIAAKKLFLDICIQQGTRPELARMLPEETLQGQKAYMGGLFQFLHKKHLHQIQGVLKELTTPLPSLNIPLFEKCMLVKEYSRKFNKLIVSVNKQLRSANESSNAETYRNWLRPTAIYKRKAAFIEKSLQELHLGDLAIHMNQFINVLKHTCHMQTREVLRRLRMLIAGNGQPDNLEVVLHKLVRKAFHHRVLDVAAKTGIYSLITHNVKASMAEEALFQFGNRYSMHSVRSIKKLFTAAQEVLQQKYMVPLQEEMYYEKDIRYPEEALFRDYACKHGAELHSYFQLEAELRKKLNYKGNTVPGHLREEMLKKIEHLPQAPMRVLYPPRDFDLTAFLAELEQTLRKPRVQRELEILV</sequence>
<gene>
    <name evidence="1" type="ORF">ACFFMS_13485</name>
</gene>
<evidence type="ECO:0008006" key="3">
    <source>
        <dbReference type="Google" id="ProtNLM"/>
    </source>
</evidence>
<dbReference type="EMBL" id="JBHMAF010000071">
    <property type="protein sequence ID" value="MFB9759438.1"/>
    <property type="molecule type" value="Genomic_DNA"/>
</dbReference>
<dbReference type="RefSeq" id="WP_379949747.1">
    <property type="nucleotide sequence ID" value="NZ_JBHMAF010000071.1"/>
</dbReference>
<accession>A0ABV5WFP7</accession>
<evidence type="ECO:0000313" key="1">
    <source>
        <dbReference type="EMBL" id="MFB9759438.1"/>
    </source>
</evidence>